<comment type="caution">
    <text evidence="2">The sequence shown here is derived from an EMBL/GenBank/DDBJ whole genome shotgun (WGS) entry which is preliminary data.</text>
</comment>
<sequence length="112" mass="12112">MQHEAALWLGLWPWKRGGGLAFSRAGAASSDGLTTLHGQQLKCPVKPLPERGSKPAAARHVNLTVGFNATNLTATPTPTTSKSTTTRNNNHNNNDDNNDDNDKHEHDDDSDD</sequence>
<reference evidence="2" key="1">
    <citation type="submission" date="2021-02" db="EMBL/GenBank/DDBJ databases">
        <authorList>
            <person name="Dougan E. K."/>
            <person name="Rhodes N."/>
            <person name="Thang M."/>
            <person name="Chan C."/>
        </authorList>
    </citation>
    <scope>NUCLEOTIDE SEQUENCE</scope>
</reference>
<feature type="non-terminal residue" evidence="2">
    <location>
        <position position="112"/>
    </location>
</feature>
<evidence type="ECO:0000313" key="3">
    <source>
        <dbReference type="Proteomes" id="UP000626109"/>
    </source>
</evidence>
<name>A0A813IN55_POLGL</name>
<feature type="compositionally biased region" description="Basic and acidic residues" evidence="1">
    <location>
        <begin position="100"/>
        <end position="112"/>
    </location>
</feature>
<evidence type="ECO:0000313" key="2">
    <source>
        <dbReference type="EMBL" id="CAE8652744.1"/>
    </source>
</evidence>
<evidence type="ECO:0000256" key="1">
    <source>
        <dbReference type="SAM" id="MobiDB-lite"/>
    </source>
</evidence>
<accession>A0A813IN55</accession>
<protein>
    <submittedName>
        <fullName evidence="2">Uncharacterized protein</fullName>
    </submittedName>
</protein>
<dbReference type="AlphaFoldDB" id="A0A813IN55"/>
<proteinExistence type="predicted"/>
<organism evidence="2 3">
    <name type="scientific">Polarella glacialis</name>
    <name type="common">Dinoflagellate</name>
    <dbReference type="NCBI Taxonomy" id="89957"/>
    <lineage>
        <taxon>Eukaryota</taxon>
        <taxon>Sar</taxon>
        <taxon>Alveolata</taxon>
        <taxon>Dinophyceae</taxon>
        <taxon>Suessiales</taxon>
        <taxon>Suessiaceae</taxon>
        <taxon>Polarella</taxon>
    </lineage>
</organism>
<feature type="compositionally biased region" description="Low complexity" evidence="1">
    <location>
        <begin position="68"/>
        <end position="92"/>
    </location>
</feature>
<dbReference type="EMBL" id="CAJNNW010011073">
    <property type="protein sequence ID" value="CAE8652744.1"/>
    <property type="molecule type" value="Genomic_DNA"/>
</dbReference>
<gene>
    <name evidence="2" type="ORF">PGLA2088_LOCUS9937</name>
</gene>
<dbReference type="Proteomes" id="UP000626109">
    <property type="component" value="Unassembled WGS sequence"/>
</dbReference>
<feature type="region of interest" description="Disordered" evidence="1">
    <location>
        <begin position="67"/>
        <end position="112"/>
    </location>
</feature>